<dbReference type="AlphaFoldDB" id="A0A2H9TJK2"/>
<comment type="caution">
    <text evidence="2">The sequence shown here is derived from an EMBL/GenBank/DDBJ whole genome shotgun (WGS) entry which is preliminary data.</text>
</comment>
<dbReference type="Gene3D" id="2.40.50.770">
    <property type="entry name" value="RecQ-mediated genome instability protein Rmi1, C-terminal domain"/>
    <property type="match status" value="1"/>
</dbReference>
<evidence type="ECO:0000259" key="1">
    <source>
        <dbReference type="Pfam" id="PF08585"/>
    </source>
</evidence>
<sequence>MPLYKVVALQDISQPTVSKPTTPSGRVLDITEEETETQEGKRCLKLILSAPDGSLVTAFELQQLPYTADQLLSAQLQVDGAEIRHGVLLLTPRCAHIGSIVRAVSELDLGDFMLDDDDFAQIGAHNVTVID</sequence>
<keyword evidence="3" id="KW-1185">Reference proteome</keyword>
<accession>A0A2H9TJK2</accession>
<protein>
    <recommendedName>
        <fullName evidence="1">RecQ mediated genome instability protein 1 OB-fold domain-containing protein</fullName>
    </recommendedName>
</protein>
<proteinExistence type="predicted"/>
<dbReference type="InterPro" id="IPR013894">
    <property type="entry name" value="RMI1_OB"/>
</dbReference>
<feature type="domain" description="RecQ mediated genome instability protein 1 OB-fold" evidence="1">
    <location>
        <begin position="5"/>
        <end position="96"/>
    </location>
</feature>
<dbReference type="Pfam" id="PF08585">
    <property type="entry name" value="RMI1_N_C"/>
    <property type="match status" value="1"/>
</dbReference>
<organism evidence="2 3">
    <name type="scientific">Paramicrosporidium saccamoebae</name>
    <dbReference type="NCBI Taxonomy" id="1246581"/>
    <lineage>
        <taxon>Eukaryota</taxon>
        <taxon>Fungi</taxon>
        <taxon>Fungi incertae sedis</taxon>
        <taxon>Cryptomycota</taxon>
        <taxon>Cryptomycota incertae sedis</taxon>
        <taxon>Paramicrosporidium</taxon>
    </lineage>
</organism>
<dbReference type="Proteomes" id="UP000240830">
    <property type="component" value="Unassembled WGS sequence"/>
</dbReference>
<name>A0A2H9TJK2_9FUNG</name>
<evidence type="ECO:0000313" key="3">
    <source>
        <dbReference type="Proteomes" id="UP000240830"/>
    </source>
</evidence>
<gene>
    <name evidence="2" type="ORF">PSACC_02209</name>
</gene>
<dbReference type="InterPro" id="IPR042470">
    <property type="entry name" value="RMI1_N_C_sf"/>
</dbReference>
<reference evidence="2 3" key="1">
    <citation type="submission" date="2016-10" db="EMBL/GenBank/DDBJ databases">
        <title>The genome of Paramicrosporidium saccamoebae is the missing link in understanding Cryptomycota and Microsporidia evolution.</title>
        <authorList>
            <person name="Quandt C.A."/>
            <person name="Beaudet D."/>
            <person name="Corsaro D."/>
            <person name="Michel R."/>
            <person name="Corradi N."/>
            <person name="James T."/>
        </authorList>
    </citation>
    <scope>NUCLEOTIDE SEQUENCE [LARGE SCALE GENOMIC DNA]</scope>
    <source>
        <strain evidence="2 3">KSL3</strain>
    </source>
</reference>
<dbReference type="EMBL" id="MTSL01000150">
    <property type="protein sequence ID" value="PJF17909.1"/>
    <property type="molecule type" value="Genomic_DNA"/>
</dbReference>
<evidence type="ECO:0000313" key="2">
    <source>
        <dbReference type="EMBL" id="PJF17909.1"/>
    </source>
</evidence>